<evidence type="ECO:0000313" key="1">
    <source>
        <dbReference type="EMBL" id="RCW89802.1"/>
    </source>
</evidence>
<name>A0A368ZAQ0_9FLAO</name>
<dbReference type="Proteomes" id="UP000253436">
    <property type="component" value="Unassembled WGS sequence"/>
</dbReference>
<gene>
    <name evidence="1" type="ORF">DFQ08_1081</name>
</gene>
<protein>
    <submittedName>
        <fullName evidence="1">Uncharacterized protein</fullName>
    </submittedName>
</protein>
<keyword evidence="2" id="KW-1185">Reference proteome</keyword>
<sequence>MTNNLIGQEISSEKEVLSEYMFKKETRKPNKLKWNEIELDSLVLYNNGAFNRTYAYEFHQIIYSEFKGSWKIQNDTLNLKIKYRKLGKANKTWNEFNSHFMYKIKRTKLVPIYNYNIDDFFELNINELYTTRKLKLIKK</sequence>
<comment type="caution">
    <text evidence="1">The sequence shown here is derived from an EMBL/GenBank/DDBJ whole genome shotgun (WGS) entry which is preliminary data.</text>
</comment>
<reference evidence="1 2" key="1">
    <citation type="submission" date="2018-07" db="EMBL/GenBank/DDBJ databases">
        <title>Genomic Encyclopedia of Type Strains, Phase III (KMG-III): the genomes of soil and plant-associated and newly described type strains.</title>
        <authorList>
            <person name="Whitman W."/>
        </authorList>
    </citation>
    <scope>NUCLEOTIDE SEQUENCE [LARGE SCALE GENOMIC DNA]</scope>
    <source>
        <strain evidence="1 2">CECT 7958</strain>
    </source>
</reference>
<accession>A0A368ZAQ0</accession>
<proteinExistence type="predicted"/>
<dbReference type="AlphaFoldDB" id="A0A368ZAQ0"/>
<dbReference type="EMBL" id="QPJO01000008">
    <property type="protein sequence ID" value="RCW89802.1"/>
    <property type="molecule type" value="Genomic_DNA"/>
</dbReference>
<evidence type="ECO:0000313" key="2">
    <source>
        <dbReference type="Proteomes" id="UP000253436"/>
    </source>
</evidence>
<organism evidence="1 2">
    <name type="scientific">Winogradskyella arenosi</name>
    <dbReference type="NCBI Taxonomy" id="533325"/>
    <lineage>
        <taxon>Bacteria</taxon>
        <taxon>Pseudomonadati</taxon>
        <taxon>Bacteroidota</taxon>
        <taxon>Flavobacteriia</taxon>
        <taxon>Flavobacteriales</taxon>
        <taxon>Flavobacteriaceae</taxon>
        <taxon>Winogradskyella</taxon>
    </lineage>
</organism>